<protein>
    <submittedName>
        <fullName evidence="1">Uncharacterized protein</fullName>
    </submittedName>
</protein>
<dbReference type="AlphaFoldDB" id="A0A2N9GR42"/>
<name>A0A2N9GR42_FAGSY</name>
<organism evidence="1">
    <name type="scientific">Fagus sylvatica</name>
    <name type="common">Beechnut</name>
    <dbReference type="NCBI Taxonomy" id="28930"/>
    <lineage>
        <taxon>Eukaryota</taxon>
        <taxon>Viridiplantae</taxon>
        <taxon>Streptophyta</taxon>
        <taxon>Embryophyta</taxon>
        <taxon>Tracheophyta</taxon>
        <taxon>Spermatophyta</taxon>
        <taxon>Magnoliopsida</taxon>
        <taxon>eudicotyledons</taxon>
        <taxon>Gunneridae</taxon>
        <taxon>Pentapetalae</taxon>
        <taxon>rosids</taxon>
        <taxon>fabids</taxon>
        <taxon>Fagales</taxon>
        <taxon>Fagaceae</taxon>
        <taxon>Fagus</taxon>
    </lineage>
</organism>
<sequence>MRGACDGPARVVVLPRGSLILPRQQPLESSSIFRARTLFDPIFEGQFWRSSGTQNGSCRHIVGKLSTSSFQRYKVCEIGVRTRGVMAPGSRGVGAVFACTFPVKIPVKRGMLSANREFHDVAGVVIFPTHPGSRINLLRAGKTLRAKAALPMSDFDVLGTVGKLALPTFCKVPDSRESELGLREIWFPRTEATGGVFDQLVASQEDSVRKRGNVGGKVPEFSAQPYFVGLFSRAWPCTEASLGSQDMILRTEAVGMFLMPRGHLLTEIPA</sequence>
<gene>
    <name evidence="1" type="ORF">FSB_LOCUS29994</name>
</gene>
<evidence type="ECO:0000313" key="1">
    <source>
        <dbReference type="EMBL" id="SPD02112.1"/>
    </source>
</evidence>
<dbReference type="EMBL" id="OIVN01002264">
    <property type="protein sequence ID" value="SPD02112.1"/>
    <property type="molecule type" value="Genomic_DNA"/>
</dbReference>
<accession>A0A2N9GR42</accession>
<proteinExistence type="predicted"/>
<reference evidence="1" key="1">
    <citation type="submission" date="2018-02" db="EMBL/GenBank/DDBJ databases">
        <authorList>
            <person name="Cohen D.B."/>
            <person name="Kent A.D."/>
        </authorList>
    </citation>
    <scope>NUCLEOTIDE SEQUENCE</scope>
</reference>